<protein>
    <submittedName>
        <fullName evidence="3">Cytochrome P450 superfamily protein isoform X4</fullName>
    </submittedName>
</protein>
<dbReference type="AlphaFoldDB" id="A0AAX6G3M2"/>
<organism evidence="3 4">
    <name type="scientific">Iris pallida</name>
    <name type="common">Sweet iris</name>
    <dbReference type="NCBI Taxonomy" id="29817"/>
    <lineage>
        <taxon>Eukaryota</taxon>
        <taxon>Viridiplantae</taxon>
        <taxon>Streptophyta</taxon>
        <taxon>Embryophyta</taxon>
        <taxon>Tracheophyta</taxon>
        <taxon>Spermatophyta</taxon>
        <taxon>Magnoliopsida</taxon>
        <taxon>Liliopsida</taxon>
        <taxon>Asparagales</taxon>
        <taxon>Iridaceae</taxon>
        <taxon>Iridoideae</taxon>
        <taxon>Irideae</taxon>
        <taxon>Iris</taxon>
    </lineage>
</organism>
<accession>A0AAX6G3M2</accession>
<proteinExistence type="predicted"/>
<evidence type="ECO:0000313" key="4">
    <source>
        <dbReference type="Proteomes" id="UP001140949"/>
    </source>
</evidence>
<reference evidence="3" key="2">
    <citation type="submission" date="2023-04" db="EMBL/GenBank/DDBJ databases">
        <authorList>
            <person name="Bruccoleri R.E."/>
            <person name="Oakeley E.J."/>
            <person name="Faust A.-M."/>
            <person name="Dessus-Babus S."/>
            <person name="Altorfer M."/>
            <person name="Burckhardt D."/>
            <person name="Oertli M."/>
            <person name="Naumann U."/>
            <person name="Petersen F."/>
            <person name="Wong J."/>
        </authorList>
    </citation>
    <scope>NUCLEOTIDE SEQUENCE</scope>
    <source>
        <strain evidence="3">GSM-AAB239-AS_SAM_17_03QT</strain>
        <tissue evidence="3">Leaf</tissue>
    </source>
</reference>
<evidence type="ECO:0000313" key="2">
    <source>
        <dbReference type="EMBL" id="KAJ6820665.1"/>
    </source>
</evidence>
<gene>
    <name evidence="3" type="ORF">M6B38_386090</name>
    <name evidence="2" type="ORF">M6B38_396155</name>
</gene>
<dbReference type="Proteomes" id="UP001140949">
    <property type="component" value="Unassembled WGS sequence"/>
</dbReference>
<comment type="caution">
    <text evidence="3">The sequence shown here is derived from an EMBL/GenBank/DDBJ whole genome shotgun (WGS) entry which is preliminary data.</text>
</comment>
<evidence type="ECO:0000313" key="3">
    <source>
        <dbReference type="EMBL" id="KAJ6823067.1"/>
    </source>
</evidence>
<sequence length="73" mass="8041">MHPRSRADAAPSFPEQRRSTSRSYRRHRSSKAAASGLLPWPPGPSFFPLRPDPPRQAPPPEPPPTRSTTDTAA</sequence>
<feature type="compositionally biased region" description="Basic residues" evidence="1">
    <location>
        <begin position="19"/>
        <end position="30"/>
    </location>
</feature>
<feature type="compositionally biased region" description="Pro residues" evidence="1">
    <location>
        <begin position="39"/>
        <end position="65"/>
    </location>
</feature>
<feature type="region of interest" description="Disordered" evidence="1">
    <location>
        <begin position="1"/>
        <end position="73"/>
    </location>
</feature>
<keyword evidence="4" id="KW-1185">Reference proteome</keyword>
<reference evidence="3" key="1">
    <citation type="journal article" date="2023" name="GigaByte">
        <title>Genome assembly of the bearded iris, Iris pallida Lam.</title>
        <authorList>
            <person name="Bruccoleri R.E."/>
            <person name="Oakeley E.J."/>
            <person name="Faust A.M.E."/>
            <person name="Altorfer M."/>
            <person name="Dessus-Babus S."/>
            <person name="Burckhardt D."/>
            <person name="Oertli M."/>
            <person name="Naumann U."/>
            <person name="Petersen F."/>
            <person name="Wong J."/>
        </authorList>
    </citation>
    <scope>NUCLEOTIDE SEQUENCE</scope>
    <source>
        <strain evidence="3">GSM-AAB239-AS_SAM_17_03QT</strain>
    </source>
</reference>
<name>A0AAX6G3M2_IRIPA</name>
<dbReference type="EMBL" id="JANAVB010023697">
    <property type="protein sequence ID" value="KAJ6823067.1"/>
    <property type="molecule type" value="Genomic_DNA"/>
</dbReference>
<evidence type="ECO:0000256" key="1">
    <source>
        <dbReference type="SAM" id="MobiDB-lite"/>
    </source>
</evidence>
<dbReference type="EMBL" id="JANAVB010025399">
    <property type="protein sequence ID" value="KAJ6820665.1"/>
    <property type="molecule type" value="Genomic_DNA"/>
</dbReference>